<evidence type="ECO:0000256" key="1">
    <source>
        <dbReference type="SAM" id="MobiDB-lite"/>
    </source>
</evidence>
<protein>
    <recommendedName>
        <fullName evidence="5">DUF3370 domain-containing protein</fullName>
    </recommendedName>
</protein>
<dbReference type="EMBL" id="PXXO01000002">
    <property type="protein sequence ID" value="PSJ06813.1"/>
    <property type="molecule type" value="Genomic_DNA"/>
</dbReference>
<feature type="transmembrane region" description="Helical" evidence="2">
    <location>
        <begin position="54"/>
        <end position="78"/>
    </location>
</feature>
<dbReference type="OrthoDB" id="549682at2"/>
<accession>A0A2P7N031</accession>
<feature type="region of interest" description="Disordered" evidence="1">
    <location>
        <begin position="491"/>
        <end position="515"/>
    </location>
</feature>
<dbReference type="Pfam" id="PF11850">
    <property type="entry name" value="DUF3370"/>
    <property type="match status" value="1"/>
</dbReference>
<dbReference type="AlphaFoldDB" id="A0A2P7N031"/>
<name>A0A2P7N031_9CYAN</name>
<keyword evidence="2" id="KW-0812">Transmembrane</keyword>
<dbReference type="Proteomes" id="UP000243002">
    <property type="component" value="Unassembled WGS sequence"/>
</dbReference>
<sequence>MAPKHPSVCSIPSPCTSSQSGFAADCPSYPFGVGAIALKPNTLIARFPLRPIKLLIAAALGAPLGLLQALPAAAYVALMVGQQARPLNGSFNKVPVLHSNQPEEVEGPGILISTAPGYAYAEETGQPLRNAEFTFNGDFGVHMHHKYFPPNRRQLSRSGRRPELTLGLILINPGMREVHIRFETGAVRNSFEAPYLVNYKMGVRPLGPRPWNTGPGDATAVQVLRGRLDPKLDQEITIPARSRIVLFQTQLPALGIANALLKGNSDGPFQMAVVAGKEPNSDWDLIAILDRGRLAPGRVYLNRIADINGRRIFSRVGGVAIGDTYQATLTHNLAQQGPLHFPLTSTNRHNFGTREVQVNPLVSRMVDSSLDNVGTYGVRFDVDLNLKGSGPYELVLSHPTASGTGKPFTAFRGSLQVLTEEGLQEMHVGMRSGQSLPLTSLNLRGGVSNPVRISLVYPADATPGHLLSIVPASQVAMVQERQRLLELARNTASPAAMTPPQSLPAIPDQDREGQDGSELMAPLVLQPRFPSLPPLRANPPPPPPIYQPRYSPNQTSTPGNKSLVDRYQQAVEAQQEMMRDLMGR</sequence>
<keyword evidence="2" id="KW-0472">Membrane</keyword>
<comment type="caution">
    <text evidence="3">The sequence shown here is derived from an EMBL/GenBank/DDBJ whole genome shotgun (WGS) entry which is preliminary data.</text>
</comment>
<evidence type="ECO:0000313" key="3">
    <source>
        <dbReference type="EMBL" id="PSJ06813.1"/>
    </source>
</evidence>
<dbReference type="InterPro" id="IPR021801">
    <property type="entry name" value="DUF3370"/>
</dbReference>
<feature type="region of interest" description="Disordered" evidence="1">
    <location>
        <begin position="528"/>
        <end position="561"/>
    </location>
</feature>
<evidence type="ECO:0000256" key="2">
    <source>
        <dbReference type="SAM" id="Phobius"/>
    </source>
</evidence>
<feature type="compositionally biased region" description="Pro residues" evidence="1">
    <location>
        <begin position="530"/>
        <end position="546"/>
    </location>
</feature>
<keyword evidence="2" id="KW-1133">Transmembrane helix</keyword>
<evidence type="ECO:0000313" key="4">
    <source>
        <dbReference type="Proteomes" id="UP000243002"/>
    </source>
</evidence>
<proteinExistence type="predicted"/>
<reference evidence="3 4" key="1">
    <citation type="journal article" date="2018" name="Environ. Microbiol.">
        <title>Ecological and genomic features of two widespread freshwater picocyanobacteria.</title>
        <authorList>
            <person name="Cabello-Yeves P.J."/>
            <person name="Picazo A."/>
            <person name="Camacho A."/>
            <person name="Callieri C."/>
            <person name="Rosselli R."/>
            <person name="Roda-Garcia J.J."/>
            <person name="Coutinho F.H."/>
            <person name="Rodriguez-Valera F."/>
        </authorList>
    </citation>
    <scope>NUCLEOTIDE SEQUENCE [LARGE SCALE GENOMIC DNA]</scope>
    <source>
        <strain evidence="3 4">Tous</strain>
    </source>
</reference>
<keyword evidence="4" id="KW-1185">Reference proteome</keyword>
<organism evidence="3 4">
    <name type="scientific">Cyanobium usitatum str. Tous</name>
    <dbReference type="NCBI Taxonomy" id="2116684"/>
    <lineage>
        <taxon>Bacteria</taxon>
        <taxon>Bacillati</taxon>
        <taxon>Cyanobacteriota</taxon>
        <taxon>Cyanophyceae</taxon>
        <taxon>Synechococcales</taxon>
        <taxon>Prochlorococcaceae</taxon>
        <taxon>Cyanobium</taxon>
    </lineage>
</organism>
<evidence type="ECO:0008006" key="5">
    <source>
        <dbReference type="Google" id="ProtNLM"/>
    </source>
</evidence>
<gene>
    <name evidence="3" type="ORF">C7K55_02180</name>
</gene>